<dbReference type="PATRIC" id="fig|1042209.11.peg.3717"/>
<protein>
    <submittedName>
        <fullName evidence="1">Uncharacterized protein</fullName>
    </submittedName>
</protein>
<sequence length="37" mass="4024">MWLIGLKAIRFLVAGTAGTQMLGQVALDLVKLGLRRI</sequence>
<dbReference type="AlphaFoldDB" id="A0A010RZE7"/>
<reference evidence="1 2" key="1">
    <citation type="journal article" date="2011" name="J. Bacteriol.">
        <title>Draft genome sequence of the polycyclic aromatic hydrocarbon-degrading, genetically engineered bioluminescent bioreporter Pseudomonas fluorescens HK44.</title>
        <authorList>
            <person name="Chauhan A."/>
            <person name="Layton A.C."/>
            <person name="Williams D.E."/>
            <person name="Smartt A.E."/>
            <person name="Ripp S."/>
            <person name="Karpinets T.V."/>
            <person name="Brown S.D."/>
            <person name="Sayler G.S."/>
        </authorList>
    </citation>
    <scope>NUCLEOTIDE SEQUENCE [LARGE SCALE GENOMIC DNA]</scope>
    <source>
        <strain evidence="1 2">HK44</strain>
    </source>
</reference>
<gene>
    <name evidence="1" type="ORF">HK44_006695</name>
</gene>
<name>A0A010RZE7_PSEFL</name>
<comment type="caution">
    <text evidence="1">The sequence shown here is derived from an EMBL/GenBank/DDBJ whole genome shotgun (WGS) entry which is preliminary data.</text>
</comment>
<evidence type="ECO:0000313" key="1">
    <source>
        <dbReference type="EMBL" id="EXF94104.1"/>
    </source>
</evidence>
<proteinExistence type="predicted"/>
<dbReference type="EMBL" id="AFOY02000015">
    <property type="protein sequence ID" value="EXF94104.1"/>
    <property type="molecule type" value="Genomic_DNA"/>
</dbReference>
<evidence type="ECO:0000313" key="2">
    <source>
        <dbReference type="Proteomes" id="UP000022611"/>
    </source>
</evidence>
<dbReference type="HOGENOM" id="CLU_3347437_0_0_6"/>
<dbReference type="Proteomes" id="UP000022611">
    <property type="component" value="Unassembled WGS sequence"/>
</dbReference>
<organism evidence="1 2">
    <name type="scientific">Pseudomonas fluorescens HK44</name>
    <dbReference type="NCBI Taxonomy" id="1042209"/>
    <lineage>
        <taxon>Bacteria</taxon>
        <taxon>Pseudomonadati</taxon>
        <taxon>Pseudomonadota</taxon>
        <taxon>Gammaproteobacteria</taxon>
        <taxon>Pseudomonadales</taxon>
        <taxon>Pseudomonadaceae</taxon>
        <taxon>Pseudomonas</taxon>
    </lineage>
</organism>
<accession>A0A010RZE7</accession>